<feature type="region of interest" description="Disordered" evidence="1">
    <location>
        <begin position="798"/>
        <end position="899"/>
    </location>
</feature>
<feature type="compositionally biased region" description="Basic residues" evidence="1">
    <location>
        <begin position="441"/>
        <end position="451"/>
    </location>
</feature>
<feature type="compositionally biased region" description="Basic residues" evidence="1">
    <location>
        <begin position="46"/>
        <end position="64"/>
    </location>
</feature>
<dbReference type="AlphaFoldDB" id="A0A6J4ML64"/>
<feature type="compositionally biased region" description="Basic and acidic residues" evidence="1">
    <location>
        <begin position="824"/>
        <end position="835"/>
    </location>
</feature>
<reference evidence="2" key="1">
    <citation type="submission" date="2020-02" db="EMBL/GenBank/DDBJ databases">
        <authorList>
            <person name="Meier V. D."/>
        </authorList>
    </citation>
    <scope>NUCLEOTIDE SEQUENCE</scope>
    <source>
        <strain evidence="2">AVDCRST_MAG40</strain>
    </source>
</reference>
<dbReference type="EMBL" id="CADCTX010000946">
    <property type="protein sequence ID" value="CAA9360191.1"/>
    <property type="molecule type" value="Genomic_DNA"/>
</dbReference>
<feature type="region of interest" description="Disordered" evidence="1">
    <location>
        <begin position="930"/>
        <end position="986"/>
    </location>
</feature>
<sequence>GQTACPMGARARTERGGARRPRRPNHRLGARARHRCGLGRAGLRGTGRRRGRVGGRDHGRRRAVHDRPGAHGGAHDRRAPHRLHAGPAAGDGRGGPARHRRLRAPHRRRGARPGGGHRHRRPHVAPGARHERRVGRQLGAPQHAGGRGRPGAAGQGGRRADRAELRQPGRRRHLRPPPRDQLLHLGLRPALRRRRRDRRQQLGPAPRPRRAQQRAEPARRPQPGRHRAHRGDPRRRGGRALRLAREQRRGADLHPPRPRRPPAPRLPDALLRQPAPRAAPAQRLPVQRGGRLGGPLRLPGRAVPVGERLREQPEHRRRHRADPVLRGRLVDGRGGDPPRHRRLAPHGAREPHPAGVPDAPPRGGRQLHEQPREPPAERRGERRAHRLHLRPDDGQPLPGQRRLPHGDRGEPAPRGGPLPLPAGDRPLHREPARPLGPARQPQRRLHLRLRRLHDAGRRVRAARLLPGRADRHRALGQRDPRLAPHRPERGGDLHGAPARRHRARELGGAQPHVAGDRDHHRRGVQPGADRRAGERGRDPGRLAEPHRAAHARRLRPADGRLRQPALPHRRASRGRLVDLRRGRAVAALPQGVGVVRGVGRRVVPQQRRGGRLLLAPPARGARLRRQPAVGAQRLLALRRVQLRELRREARAREQRDARQPGPPAGAAARGRGGHRRRAVRRPRLARGDLLRQARVGAALLPPGGAEHRLHAAVLRHRLDVEQGARAARAHGERRRLAPALGDHAHLHAQPQPRGGAHDPRLHVGVGLPQPHPGGGAGRDLLRRLHGAQLPDRRGAHRLAGPAAAVEQPAGQPRHPRGALGRHLQQREPAEARRPEPQLARLRPQRVPRRAERAAARALRRQLRQRRDEPHAPHPGPELGAQQPGGGARAAALRRRAQAPAGVPVLEVQHLRAVRRGRQLREAARARALVHDQRAAAAPRAAAGRRPHARRPQPVRLDRLHRLRPGGQLPRPEPGGEQRHRGRPRLRLRLVPDPAHLVAQRPVHLL</sequence>
<feature type="region of interest" description="Disordered" evidence="1">
    <location>
        <begin position="1"/>
        <end position="569"/>
    </location>
</feature>
<feature type="non-terminal residue" evidence="2">
    <location>
        <position position="1"/>
    </location>
</feature>
<feature type="non-terminal residue" evidence="2">
    <location>
        <position position="1005"/>
    </location>
</feature>
<protein>
    <submittedName>
        <fullName evidence="2">Outer membrane TonB-dependent transporter, utilization system for glycans and polysaccharides (PUL), SusC family</fullName>
    </submittedName>
</protein>
<feature type="compositionally biased region" description="Basic and acidic residues" evidence="1">
    <location>
        <begin position="243"/>
        <end position="255"/>
    </location>
</feature>
<feature type="compositionally biased region" description="Basic and acidic residues" evidence="1">
    <location>
        <begin position="528"/>
        <end position="547"/>
    </location>
</feature>
<feature type="compositionally biased region" description="Basic residues" evidence="1">
    <location>
        <begin position="96"/>
        <end position="123"/>
    </location>
</feature>
<proteinExistence type="predicted"/>
<accession>A0A6J4ML64</accession>
<feature type="compositionally biased region" description="Basic residues" evidence="1">
    <location>
        <begin position="671"/>
        <end position="684"/>
    </location>
</feature>
<feature type="compositionally biased region" description="Basic and acidic residues" evidence="1">
    <location>
        <begin position="468"/>
        <end position="492"/>
    </location>
</feature>
<evidence type="ECO:0000313" key="2">
    <source>
        <dbReference type="EMBL" id="CAA9360191.1"/>
    </source>
</evidence>
<feature type="compositionally biased region" description="Gly residues" evidence="1">
    <location>
        <begin position="145"/>
        <end position="157"/>
    </location>
</feature>
<gene>
    <name evidence="2" type="ORF">AVDCRST_MAG40-3434</name>
</gene>
<feature type="compositionally biased region" description="Basic and acidic residues" evidence="1">
    <location>
        <begin position="158"/>
        <end position="167"/>
    </location>
</feature>
<feature type="compositionally biased region" description="Basic and acidic residues" evidence="1">
    <location>
        <begin position="321"/>
        <end position="338"/>
    </location>
</feature>
<name>A0A6J4ML64_9BACT</name>
<feature type="compositionally biased region" description="Basic and acidic residues" evidence="1">
    <location>
        <begin position="649"/>
        <end position="658"/>
    </location>
</feature>
<feature type="compositionally biased region" description="Basic residues" evidence="1">
    <location>
        <begin position="18"/>
        <end position="37"/>
    </location>
</feature>
<evidence type="ECO:0000256" key="1">
    <source>
        <dbReference type="SAM" id="MobiDB-lite"/>
    </source>
</evidence>
<feature type="compositionally biased region" description="Basic residues" evidence="1">
    <location>
        <begin position="942"/>
        <end position="963"/>
    </location>
</feature>
<feature type="compositionally biased region" description="Low complexity" evidence="1">
    <location>
        <begin position="266"/>
        <end position="304"/>
    </location>
</feature>
<feature type="compositionally biased region" description="Basic and acidic residues" evidence="1">
    <location>
        <begin position="366"/>
        <end position="380"/>
    </location>
</feature>
<feature type="compositionally biased region" description="Basic and acidic residues" evidence="1">
    <location>
        <begin position="65"/>
        <end position="77"/>
    </location>
</feature>
<organism evidence="2">
    <name type="scientific">uncultured Gemmatimonadaceae bacterium</name>
    <dbReference type="NCBI Taxonomy" id="246130"/>
    <lineage>
        <taxon>Bacteria</taxon>
        <taxon>Pseudomonadati</taxon>
        <taxon>Gemmatimonadota</taxon>
        <taxon>Gemmatimonadia</taxon>
        <taxon>Gemmatimonadales</taxon>
        <taxon>Gemmatimonadaceae</taxon>
        <taxon>environmental samples</taxon>
    </lineage>
</organism>
<feature type="region of interest" description="Disordered" evidence="1">
    <location>
        <begin position="649"/>
        <end position="685"/>
    </location>
</feature>